<dbReference type="InterPro" id="IPR036322">
    <property type="entry name" value="WD40_repeat_dom_sf"/>
</dbReference>
<feature type="domain" description="Nucleolar protein 10-like N-terminal" evidence="9">
    <location>
        <begin position="1"/>
        <end position="213"/>
    </location>
</feature>
<organism evidence="10 11">
    <name type="scientific">Falco tinnunculus</name>
    <name type="common">Common kestrel</name>
    <dbReference type="NCBI Taxonomy" id="100819"/>
    <lineage>
        <taxon>Eukaryota</taxon>
        <taxon>Metazoa</taxon>
        <taxon>Chordata</taxon>
        <taxon>Craniata</taxon>
        <taxon>Vertebrata</taxon>
        <taxon>Euteleostomi</taxon>
        <taxon>Archelosauria</taxon>
        <taxon>Archosauria</taxon>
        <taxon>Dinosauria</taxon>
        <taxon>Saurischia</taxon>
        <taxon>Theropoda</taxon>
        <taxon>Coelurosauria</taxon>
        <taxon>Aves</taxon>
        <taxon>Neognathae</taxon>
        <taxon>Neoaves</taxon>
        <taxon>Telluraves</taxon>
        <taxon>Australaves</taxon>
        <taxon>Falconiformes</taxon>
        <taxon>Falconidae</taxon>
        <taxon>Falco</taxon>
    </lineage>
</organism>
<dbReference type="Proteomes" id="UP000694562">
    <property type="component" value="Unplaced"/>
</dbReference>
<dbReference type="SUPFAM" id="SSF50978">
    <property type="entry name" value="WD40 repeat-like"/>
    <property type="match status" value="1"/>
</dbReference>
<feature type="domain" description="Nucleolar protein 10-like second" evidence="8">
    <location>
        <begin position="319"/>
        <end position="367"/>
    </location>
</feature>
<feature type="compositionally biased region" description="Acidic residues" evidence="6">
    <location>
        <begin position="477"/>
        <end position="487"/>
    </location>
</feature>
<keyword evidence="4" id="KW-0677">Repeat</keyword>
<evidence type="ECO:0000256" key="1">
    <source>
        <dbReference type="ARBA" id="ARBA00004604"/>
    </source>
</evidence>
<dbReference type="InterPro" id="IPR012580">
    <property type="entry name" value="NUC153"/>
</dbReference>
<dbReference type="InterPro" id="IPR056550">
    <property type="entry name" value="NOL10_2nd"/>
</dbReference>
<keyword evidence="11" id="KW-1185">Reference proteome</keyword>
<evidence type="ECO:0000256" key="2">
    <source>
        <dbReference type="ARBA" id="ARBA00005264"/>
    </source>
</evidence>
<evidence type="ECO:0000256" key="4">
    <source>
        <dbReference type="ARBA" id="ARBA00022737"/>
    </source>
</evidence>
<comment type="subcellular location">
    <subcellularLocation>
        <location evidence="1">Nucleus</location>
        <location evidence="1">Nucleolus</location>
    </subcellularLocation>
</comment>
<dbReference type="GO" id="GO:0032040">
    <property type="term" value="C:small-subunit processome"/>
    <property type="evidence" value="ECO:0007669"/>
    <property type="project" value="TreeGrafter"/>
</dbReference>
<reference evidence="10" key="2">
    <citation type="submission" date="2025-09" db="UniProtKB">
        <authorList>
            <consortium name="Ensembl"/>
        </authorList>
    </citation>
    <scope>IDENTIFICATION</scope>
</reference>
<evidence type="ECO:0000256" key="3">
    <source>
        <dbReference type="ARBA" id="ARBA00022574"/>
    </source>
</evidence>
<dbReference type="InterPro" id="IPR015943">
    <property type="entry name" value="WD40/YVTN_repeat-like_dom_sf"/>
</dbReference>
<feature type="region of interest" description="Disordered" evidence="6">
    <location>
        <begin position="477"/>
        <end position="507"/>
    </location>
</feature>
<name>A0A8C4XM28_FALTI</name>
<dbReference type="AlphaFoldDB" id="A0A8C4XM28"/>
<dbReference type="Pfam" id="PF23097">
    <property type="entry name" value="NOL10_2nd"/>
    <property type="match status" value="1"/>
</dbReference>
<evidence type="ECO:0000259" key="7">
    <source>
        <dbReference type="Pfam" id="PF08159"/>
    </source>
</evidence>
<sequence>MQVSSLNEVKIYSLSAGRSLPEWLSDRKKRALQKKDVDIRRRIELIQDFEMPTVSTKIKVSRDGQYIMAAGTYKPRVRCYDTYQLSQKFERCLDSEVVTFEILSDDYSKIVFLQCGRFVEFHSQHGHYYKTRIPKFGRDFSYHYPSCDLYFVGASSEVYRLNLEQGRFLNSLQTDASESNVCDINPVHFLFAMGTAEGKVECWDPRTRNRVGVLDCALSSVTADAEIDGLPSVSALKFDGALNMAVGTTTGQGKIFTSMEPEHDINDVCLYPNSGMLMTANEAPKMNIYYIPVLGPAPKWCSFLDNLTEELEESPESTVYDDYKFVTRKDLENLGLAHLIGSSLLRAYMHGFFMDIRLYHKAKMMANPFAYEEYRREKIRQKIEETRAQRVQLKKLPKVNKELALKLIEEEEEQQVTRKRKQKNLPSLLKDDRFKVMFENPDFQVDEQSEEFRLLNPLVSKISEKRKRKLKILEELEAQEQEEEEEPEGKASDAESSESSDDEKGWVEEVRKQRKLLRQEEKVKRQERFKEDQQTLLKPQFFEIKEGEEFRSFKDSAKKQKLMKKTLGDRLKLEEKLGTLNVSDTTVGSKQATFKLKKSEQQKKQQEAEKQHRQERKTLRRSANHLKSKRGRGRLFR</sequence>
<comment type="similarity">
    <text evidence="2">Belongs to the WD repeat NOL10/ENP2 family.</text>
</comment>
<evidence type="ECO:0000256" key="6">
    <source>
        <dbReference type="SAM" id="MobiDB-lite"/>
    </source>
</evidence>
<dbReference type="PANTHER" id="PTHR14927:SF0">
    <property type="entry name" value="NUCLEOLAR PROTEIN 10"/>
    <property type="match status" value="1"/>
</dbReference>
<accession>A0A8C4XM28</accession>
<feature type="domain" description="Nucleolar protein 10-like N-terminal" evidence="9">
    <location>
        <begin position="256"/>
        <end position="314"/>
    </location>
</feature>
<dbReference type="GO" id="GO:0030686">
    <property type="term" value="C:90S preribosome"/>
    <property type="evidence" value="ECO:0007669"/>
    <property type="project" value="TreeGrafter"/>
</dbReference>
<dbReference type="PANTHER" id="PTHR14927">
    <property type="entry name" value="NUCLEOLAR PROTEIN 10"/>
    <property type="match status" value="1"/>
</dbReference>
<dbReference type="Gene3D" id="2.130.10.10">
    <property type="entry name" value="YVTN repeat-like/Quinoprotein amine dehydrogenase"/>
    <property type="match status" value="1"/>
</dbReference>
<keyword evidence="3" id="KW-0853">WD repeat</keyword>
<dbReference type="Pfam" id="PF08159">
    <property type="entry name" value="NUC153"/>
    <property type="match status" value="1"/>
</dbReference>
<evidence type="ECO:0000256" key="5">
    <source>
        <dbReference type="ARBA" id="ARBA00023242"/>
    </source>
</evidence>
<dbReference type="InterPro" id="IPR040382">
    <property type="entry name" value="NOL10/Enp2"/>
</dbReference>
<dbReference type="GO" id="GO:0000462">
    <property type="term" value="P:maturation of SSU-rRNA from tricistronic rRNA transcript (SSU-rRNA, 5.8S rRNA, LSU-rRNA)"/>
    <property type="evidence" value="ECO:0007669"/>
    <property type="project" value="TreeGrafter"/>
</dbReference>
<dbReference type="Pfam" id="PF23098">
    <property type="entry name" value="Beta-prop_NOL10_N"/>
    <property type="match status" value="2"/>
</dbReference>
<feature type="domain" description="NUC153" evidence="7">
    <location>
        <begin position="431"/>
        <end position="457"/>
    </location>
</feature>
<evidence type="ECO:0000313" key="10">
    <source>
        <dbReference type="Ensembl" id="ENSFTIP00000006888.1"/>
    </source>
</evidence>
<evidence type="ECO:0000313" key="11">
    <source>
        <dbReference type="Proteomes" id="UP000694562"/>
    </source>
</evidence>
<feature type="compositionally biased region" description="Basic and acidic residues" evidence="6">
    <location>
        <begin position="597"/>
        <end position="612"/>
    </location>
</feature>
<proteinExistence type="inferred from homology"/>
<feature type="region of interest" description="Disordered" evidence="6">
    <location>
        <begin position="584"/>
        <end position="637"/>
    </location>
</feature>
<keyword evidence="5" id="KW-0539">Nucleus</keyword>
<feature type="compositionally biased region" description="Basic residues" evidence="6">
    <location>
        <begin position="613"/>
        <end position="637"/>
    </location>
</feature>
<protein>
    <submittedName>
        <fullName evidence="10">Nucleolar protein 10</fullName>
    </submittedName>
</protein>
<dbReference type="FunFam" id="2.130.10.10:FF:000980">
    <property type="entry name" value="Nucleolar protein 10"/>
    <property type="match status" value="1"/>
</dbReference>
<dbReference type="Ensembl" id="ENSFTIT00000007191.1">
    <property type="protein sequence ID" value="ENSFTIP00000006888.1"/>
    <property type="gene ID" value="ENSFTIG00000004648.1"/>
</dbReference>
<evidence type="ECO:0000259" key="8">
    <source>
        <dbReference type="Pfam" id="PF23097"/>
    </source>
</evidence>
<dbReference type="InterPro" id="IPR056551">
    <property type="entry name" value="Beta-prop_NOL10_N"/>
</dbReference>
<reference evidence="10" key="1">
    <citation type="submission" date="2025-08" db="UniProtKB">
        <authorList>
            <consortium name="Ensembl"/>
        </authorList>
    </citation>
    <scope>IDENTIFICATION</scope>
</reference>
<evidence type="ECO:0000259" key="9">
    <source>
        <dbReference type="Pfam" id="PF23098"/>
    </source>
</evidence>